<dbReference type="InterPro" id="IPR012340">
    <property type="entry name" value="NA-bd_OB-fold"/>
</dbReference>
<evidence type="ECO:0000313" key="3">
    <source>
        <dbReference type="Proteomes" id="UP001302949"/>
    </source>
</evidence>
<protein>
    <recommendedName>
        <fullName evidence="1">S1 motif domain-containing protein</fullName>
    </recommendedName>
</protein>
<keyword evidence="3" id="KW-1185">Reference proteome</keyword>
<sequence length="195" mass="22423">MNAYEILKNIHKVGHRISGVVLGHERFEIQGFVTYHVEVETDSKYKSILVYNSFDSDLQLIDSEIPQKGTVIEMVVKNFVDETKTLYLSSNPSDLNETEIRLYKEFYEVIENIKEGTILMGKINKVVPFGLFVDLENCPFIGLIDIGHLNFNNGKQLPIGFSSWIKEGDSIKCIVSYFRFHNRQIGLGWLPDETR</sequence>
<comment type="caution">
    <text evidence="2">The sequence shown here is derived from an EMBL/GenBank/DDBJ whole genome shotgun (WGS) entry which is preliminary data.</text>
</comment>
<evidence type="ECO:0000259" key="1">
    <source>
        <dbReference type="PROSITE" id="PS50126"/>
    </source>
</evidence>
<dbReference type="InterPro" id="IPR003029">
    <property type="entry name" value="S1_domain"/>
</dbReference>
<dbReference type="SUPFAM" id="SSF50249">
    <property type="entry name" value="Nucleic acid-binding proteins"/>
    <property type="match status" value="1"/>
</dbReference>
<accession>A0ABU5Q663</accession>
<reference evidence="2 3" key="1">
    <citation type="submission" date="2023-12" db="EMBL/GenBank/DDBJ databases">
        <title>Novel species of the genus Arcicella isolated from rivers.</title>
        <authorList>
            <person name="Lu H."/>
        </authorList>
    </citation>
    <scope>NUCLEOTIDE SEQUENCE [LARGE SCALE GENOMIC DNA]</scope>
    <source>
        <strain evidence="2 3">KCTC 23307</strain>
    </source>
</reference>
<organism evidence="2 3">
    <name type="scientific">Arcicella rigui</name>
    <dbReference type="NCBI Taxonomy" id="797020"/>
    <lineage>
        <taxon>Bacteria</taxon>
        <taxon>Pseudomonadati</taxon>
        <taxon>Bacteroidota</taxon>
        <taxon>Cytophagia</taxon>
        <taxon>Cytophagales</taxon>
        <taxon>Flectobacillaceae</taxon>
        <taxon>Arcicella</taxon>
    </lineage>
</organism>
<feature type="domain" description="S1 motif" evidence="1">
    <location>
        <begin position="116"/>
        <end position="190"/>
    </location>
</feature>
<dbReference type="Gene3D" id="2.40.50.140">
    <property type="entry name" value="Nucleic acid-binding proteins"/>
    <property type="match status" value="1"/>
</dbReference>
<name>A0ABU5Q663_9BACT</name>
<dbReference type="RefSeq" id="WP_323295088.1">
    <property type="nucleotide sequence ID" value="NZ_JAYFUM010000002.1"/>
</dbReference>
<dbReference type="EMBL" id="JAYFUM010000002">
    <property type="protein sequence ID" value="MEA5137919.1"/>
    <property type="molecule type" value="Genomic_DNA"/>
</dbReference>
<dbReference type="PROSITE" id="PS50126">
    <property type="entry name" value="S1"/>
    <property type="match status" value="1"/>
</dbReference>
<dbReference type="Proteomes" id="UP001302949">
    <property type="component" value="Unassembled WGS sequence"/>
</dbReference>
<proteinExistence type="predicted"/>
<dbReference type="SMART" id="SM00316">
    <property type="entry name" value="S1"/>
    <property type="match status" value="1"/>
</dbReference>
<gene>
    <name evidence="2" type="ORF">VB248_02165</name>
</gene>
<evidence type="ECO:0000313" key="2">
    <source>
        <dbReference type="EMBL" id="MEA5137919.1"/>
    </source>
</evidence>